<dbReference type="OrthoDB" id="4124121at2"/>
<comment type="caution">
    <text evidence="3">The sequence shown here is derived from an EMBL/GenBank/DDBJ whole genome shotgun (WGS) entry which is preliminary data.</text>
</comment>
<evidence type="ECO:0000313" key="3">
    <source>
        <dbReference type="EMBL" id="TXL73311.1"/>
    </source>
</evidence>
<feature type="domain" description="NIPSNAP" evidence="2">
    <location>
        <begin position="112"/>
        <end position="209"/>
    </location>
</feature>
<dbReference type="EMBL" id="VDUZ01000026">
    <property type="protein sequence ID" value="TXL73311.1"/>
    <property type="molecule type" value="Genomic_DNA"/>
</dbReference>
<dbReference type="PANTHER" id="PTHR21017">
    <property type="entry name" value="NIPSNAP-RELATED"/>
    <property type="match status" value="1"/>
</dbReference>
<reference evidence="3 4" key="1">
    <citation type="submission" date="2019-06" db="EMBL/GenBank/DDBJ databases">
        <title>New taxonomy in bacterial strain CC-CFT640, isolated from vineyard.</title>
        <authorList>
            <person name="Lin S.-Y."/>
            <person name="Tsai C.-F."/>
            <person name="Young C.-C."/>
        </authorList>
    </citation>
    <scope>NUCLEOTIDE SEQUENCE [LARGE SCALE GENOMIC DNA]</scope>
    <source>
        <strain evidence="3 4">CC-CFT640</strain>
    </source>
</reference>
<name>A0A5C8PHJ1_9HYPH</name>
<sequence>MIYELRTYTLHPGTMPKYLELAEKVGRPARGDNYGLNHGYWTSEFGQLNQIWHLWSYPSADERARLRAELQKNEQWTKAYVPAIRPLLQRQDLRLLNAVVDPRLPGGGAHLYEVRIYRTQVGMAQPWAELIKSYLPVREKYSPLVGLWYGEFPQPNEAVHLWAYTDLNARMAARAAVGKDPGWQEFIGKSSPQLVEMQSVLLIPTSYSPMK</sequence>
<dbReference type="Proteomes" id="UP000321638">
    <property type="component" value="Unassembled WGS sequence"/>
</dbReference>
<dbReference type="InterPro" id="IPR012577">
    <property type="entry name" value="NIPSNAP"/>
</dbReference>
<dbReference type="PANTHER" id="PTHR21017:SF17">
    <property type="entry name" value="PROTEIN NIPSNAP"/>
    <property type="match status" value="1"/>
</dbReference>
<dbReference type="RefSeq" id="WP_147849081.1">
    <property type="nucleotide sequence ID" value="NZ_VDUZ01000026.1"/>
</dbReference>
<comment type="similarity">
    <text evidence="1">Belongs to the NipSnap family.</text>
</comment>
<evidence type="ECO:0000313" key="4">
    <source>
        <dbReference type="Proteomes" id="UP000321638"/>
    </source>
</evidence>
<protein>
    <submittedName>
        <fullName evidence="3">NIPSNAP family protein</fullName>
    </submittedName>
</protein>
<dbReference type="InterPro" id="IPR011008">
    <property type="entry name" value="Dimeric_a/b-barrel"/>
</dbReference>
<dbReference type="Gene3D" id="3.30.70.100">
    <property type="match status" value="2"/>
</dbReference>
<dbReference type="InterPro" id="IPR051557">
    <property type="entry name" value="NipSnap_domain"/>
</dbReference>
<proteinExistence type="inferred from homology"/>
<dbReference type="SUPFAM" id="SSF54909">
    <property type="entry name" value="Dimeric alpha+beta barrel"/>
    <property type="match status" value="2"/>
</dbReference>
<keyword evidence="4" id="KW-1185">Reference proteome</keyword>
<organism evidence="3 4">
    <name type="scientific">Vineibacter terrae</name>
    <dbReference type="NCBI Taxonomy" id="2586908"/>
    <lineage>
        <taxon>Bacteria</taxon>
        <taxon>Pseudomonadati</taxon>
        <taxon>Pseudomonadota</taxon>
        <taxon>Alphaproteobacteria</taxon>
        <taxon>Hyphomicrobiales</taxon>
        <taxon>Vineibacter</taxon>
    </lineage>
</organism>
<accession>A0A5C8PHJ1</accession>
<dbReference type="AlphaFoldDB" id="A0A5C8PHJ1"/>
<gene>
    <name evidence="3" type="ORF">FHP25_21750</name>
</gene>
<feature type="domain" description="NIPSNAP" evidence="2">
    <location>
        <begin position="3"/>
        <end position="98"/>
    </location>
</feature>
<evidence type="ECO:0000259" key="2">
    <source>
        <dbReference type="Pfam" id="PF07978"/>
    </source>
</evidence>
<dbReference type="Pfam" id="PF07978">
    <property type="entry name" value="NIPSNAP"/>
    <property type="match status" value="2"/>
</dbReference>
<evidence type="ECO:0000256" key="1">
    <source>
        <dbReference type="ARBA" id="ARBA00005291"/>
    </source>
</evidence>